<accession>A0A8S5TAY3</accession>
<protein>
    <submittedName>
        <fullName evidence="1">Uncharacterized protein</fullName>
    </submittedName>
</protein>
<reference evidence="1" key="1">
    <citation type="journal article" date="2021" name="Proc. Natl. Acad. Sci. U.S.A.">
        <title>A Catalog of Tens of Thousands of Viruses from Human Metagenomes Reveals Hidden Associations with Chronic Diseases.</title>
        <authorList>
            <person name="Tisza M.J."/>
            <person name="Buck C.B."/>
        </authorList>
    </citation>
    <scope>NUCLEOTIDE SEQUENCE</scope>
    <source>
        <strain evidence="1">CtLq07</strain>
    </source>
</reference>
<evidence type="ECO:0000313" key="1">
    <source>
        <dbReference type="EMBL" id="DAF60476.1"/>
    </source>
</evidence>
<proteinExistence type="predicted"/>
<name>A0A8S5TAY3_9CAUD</name>
<sequence length="109" mass="12648">MALFLALVILIVLIASMYYKETTAIEIDESNSRNVELARQVRDLSFENKQLKDLRKQEVHNNTILVKENMKLQDLLKDVADRTIACPVDSEKIVLNKIKELVRDYQSKN</sequence>
<organism evidence="1">
    <name type="scientific">Myoviridae sp. ctLq07</name>
    <dbReference type="NCBI Taxonomy" id="2827681"/>
    <lineage>
        <taxon>Viruses</taxon>
        <taxon>Duplodnaviria</taxon>
        <taxon>Heunggongvirae</taxon>
        <taxon>Uroviricota</taxon>
        <taxon>Caudoviricetes</taxon>
    </lineage>
</organism>
<dbReference type="EMBL" id="BK032789">
    <property type="protein sequence ID" value="DAF60476.1"/>
    <property type="molecule type" value="Genomic_DNA"/>
</dbReference>